<evidence type="ECO:0000313" key="3">
    <source>
        <dbReference type="EMBL" id="MDE1463144.1"/>
    </source>
</evidence>
<protein>
    <submittedName>
        <fullName evidence="3">DUF4124 domain-containing protein</fullName>
    </submittedName>
</protein>
<evidence type="ECO:0000259" key="2">
    <source>
        <dbReference type="Pfam" id="PF13511"/>
    </source>
</evidence>
<sequence>MKVGQIISLILLLVAVPAMSELYKWVDKQGNVHYSDKPPANAQQQSEKVEVKVQNTDFNYLDENAKRKQQQINRNRAIQKQQQDRQQVKKKENPREKACREAKQRLSVLQGRVVFVDKKGNELKVTEKERQQRAKVLEQQIKKYCK</sequence>
<feature type="domain" description="DUF4124" evidence="2">
    <location>
        <begin position="10"/>
        <end position="55"/>
    </location>
</feature>
<evidence type="ECO:0000256" key="1">
    <source>
        <dbReference type="SAM" id="MobiDB-lite"/>
    </source>
</evidence>
<proteinExistence type="predicted"/>
<keyword evidence="4" id="KW-1185">Reference proteome</keyword>
<feature type="region of interest" description="Disordered" evidence="1">
    <location>
        <begin position="63"/>
        <end position="103"/>
    </location>
</feature>
<evidence type="ECO:0000313" key="4">
    <source>
        <dbReference type="Proteomes" id="UP001528823"/>
    </source>
</evidence>
<accession>A0ABT5U9U8</accession>
<dbReference type="InterPro" id="IPR025392">
    <property type="entry name" value="DUF4124"/>
</dbReference>
<dbReference type="EMBL" id="JAPMOU010000017">
    <property type="protein sequence ID" value="MDE1463144.1"/>
    <property type="molecule type" value="Genomic_DNA"/>
</dbReference>
<dbReference type="Pfam" id="PF13511">
    <property type="entry name" value="DUF4124"/>
    <property type="match status" value="1"/>
</dbReference>
<organism evidence="3 4">
    <name type="scientific">Spartinivicinus poritis</name>
    <dbReference type="NCBI Taxonomy" id="2994640"/>
    <lineage>
        <taxon>Bacteria</taxon>
        <taxon>Pseudomonadati</taxon>
        <taxon>Pseudomonadota</taxon>
        <taxon>Gammaproteobacteria</taxon>
        <taxon>Oceanospirillales</taxon>
        <taxon>Zooshikellaceae</taxon>
        <taxon>Spartinivicinus</taxon>
    </lineage>
</organism>
<feature type="compositionally biased region" description="Basic and acidic residues" evidence="1">
    <location>
        <begin position="82"/>
        <end position="103"/>
    </location>
</feature>
<dbReference type="RefSeq" id="WP_274689488.1">
    <property type="nucleotide sequence ID" value="NZ_JAPMOU010000017.1"/>
</dbReference>
<name>A0ABT5U9U8_9GAMM</name>
<dbReference type="Proteomes" id="UP001528823">
    <property type="component" value="Unassembled WGS sequence"/>
</dbReference>
<reference evidence="3 4" key="1">
    <citation type="submission" date="2022-11" db="EMBL/GenBank/DDBJ databases">
        <title>Spartinivicinus poritis sp. nov., isolated from scleractinian coral Porites lutea.</title>
        <authorList>
            <person name="Zhang G."/>
            <person name="Cai L."/>
            <person name="Wei Q."/>
        </authorList>
    </citation>
    <scope>NUCLEOTIDE SEQUENCE [LARGE SCALE GENOMIC DNA]</scope>
    <source>
        <strain evidence="3 4">A2-2</strain>
    </source>
</reference>
<comment type="caution">
    <text evidence="3">The sequence shown here is derived from an EMBL/GenBank/DDBJ whole genome shotgun (WGS) entry which is preliminary data.</text>
</comment>
<gene>
    <name evidence="3" type="ORF">ORQ98_14340</name>
</gene>